<gene>
    <name evidence="2" type="ORF">AUC69_02835</name>
</gene>
<dbReference type="STRING" id="1774969.AUC69_02835"/>
<feature type="transmembrane region" description="Helical" evidence="1">
    <location>
        <begin position="281"/>
        <end position="300"/>
    </location>
</feature>
<reference evidence="2 3" key="1">
    <citation type="journal article" date="2016" name="Environ. Microbiol.">
        <title>New Methyloceanibacter diversity from North Sea sediments includes methanotroph containing solely the soluble methane monooxygenase.</title>
        <authorList>
            <person name="Vekeman B."/>
            <person name="Kerckhof F.M."/>
            <person name="Cremers G."/>
            <person name="de Vos P."/>
            <person name="Vandamme P."/>
            <person name="Boon N."/>
            <person name="Op den Camp H.J."/>
            <person name="Heylen K."/>
        </authorList>
    </citation>
    <scope>NUCLEOTIDE SEQUENCE [LARGE SCALE GENOMIC DNA]</scope>
    <source>
        <strain evidence="2 3">R-67175</strain>
    </source>
</reference>
<feature type="transmembrane region" description="Helical" evidence="1">
    <location>
        <begin position="187"/>
        <end position="206"/>
    </location>
</feature>
<evidence type="ECO:0000256" key="1">
    <source>
        <dbReference type="SAM" id="Phobius"/>
    </source>
</evidence>
<feature type="transmembrane region" description="Helical" evidence="1">
    <location>
        <begin position="218"/>
        <end position="242"/>
    </location>
</feature>
<keyword evidence="1" id="KW-1133">Transmembrane helix</keyword>
<dbReference type="EMBL" id="LPWF01000035">
    <property type="protein sequence ID" value="ODR94774.1"/>
    <property type="molecule type" value="Genomic_DNA"/>
</dbReference>
<dbReference type="Proteomes" id="UP000094472">
    <property type="component" value="Unassembled WGS sequence"/>
</dbReference>
<feature type="transmembrane region" description="Helical" evidence="1">
    <location>
        <begin position="145"/>
        <end position="167"/>
    </location>
</feature>
<evidence type="ECO:0000313" key="3">
    <source>
        <dbReference type="Proteomes" id="UP000094472"/>
    </source>
</evidence>
<comment type="caution">
    <text evidence="2">The sequence shown here is derived from an EMBL/GenBank/DDBJ whole genome shotgun (WGS) entry which is preliminary data.</text>
</comment>
<feature type="transmembrane region" description="Helical" evidence="1">
    <location>
        <begin position="254"/>
        <end position="274"/>
    </location>
</feature>
<name>A0A1E3VMM8_9HYPH</name>
<dbReference type="AlphaFoldDB" id="A0A1E3VMM8"/>
<keyword evidence="1" id="KW-0812">Transmembrane</keyword>
<feature type="transmembrane region" description="Helical" evidence="1">
    <location>
        <begin position="30"/>
        <end position="54"/>
    </location>
</feature>
<feature type="transmembrane region" description="Helical" evidence="1">
    <location>
        <begin position="110"/>
        <end position="138"/>
    </location>
</feature>
<protein>
    <submittedName>
        <fullName evidence="2">Uncharacterized protein</fullName>
    </submittedName>
</protein>
<accession>A0A1E3VMM8</accession>
<keyword evidence="3" id="KW-1185">Reference proteome</keyword>
<evidence type="ECO:0000313" key="2">
    <source>
        <dbReference type="EMBL" id="ODR94774.1"/>
    </source>
</evidence>
<sequence length="475" mass="50778">MFHPIIALAGGAVWFWLTFFDRQERVAPPIVGVALGLAALAILTLAAVLGVAMAARLFTVVDPAWRDILMTRSPYLFVSAWPLADWSRLAVQAVTVAIAASLVTGRARSLFIAVGTVALGGVLVSLLFGDVLGSLLVVQVQPWRATWLLAVFAAAGLGLCAIGLWHRGALGRTALAILVLAWIEIDVPLPALVSAALALVVTFAPLRPETDMRRLSLVAWGVVAVCAVLYLAMHLYAFALLVANLPGEGGALELAGYLNLLAIPVCVLAVLWANARPDGRIFAAVAGASLVLTAAAILAWDDRTAWSAATDRFGPDPALADIVAARDGEVLWIGGGFATWSQAGRPNWVSRLQGASNVFSRPLALVWDERSRRLADLGLVDQRLRTPFNGEERMSNEEPSLRNLSDASLEQLCTAADAPAWVIVPSRAVEDGQVSAGRWTSSHWTSPGRNPSFAWDGKSVTWTETQDYVVLRCRS</sequence>
<keyword evidence="1" id="KW-0472">Membrane</keyword>
<organism evidence="2 3">
    <name type="scientific">Methyloceanibacter superfactus</name>
    <dbReference type="NCBI Taxonomy" id="1774969"/>
    <lineage>
        <taxon>Bacteria</taxon>
        <taxon>Pseudomonadati</taxon>
        <taxon>Pseudomonadota</taxon>
        <taxon>Alphaproteobacteria</taxon>
        <taxon>Hyphomicrobiales</taxon>
        <taxon>Hyphomicrobiaceae</taxon>
        <taxon>Methyloceanibacter</taxon>
    </lineage>
</organism>
<proteinExistence type="predicted"/>